<dbReference type="EMBL" id="CP064946">
    <property type="protein sequence ID" value="QPH50014.1"/>
    <property type="molecule type" value="Genomic_DNA"/>
</dbReference>
<dbReference type="GO" id="GO:0015643">
    <property type="term" value="F:toxic substance binding"/>
    <property type="evidence" value="ECO:0007669"/>
    <property type="project" value="InterPro"/>
</dbReference>
<dbReference type="InterPro" id="IPR000290">
    <property type="entry name" value="Colicin_pyocin"/>
</dbReference>
<dbReference type="RefSeq" id="WP_028687194.1">
    <property type="nucleotide sequence ID" value="NZ_BQHM01000010.1"/>
</dbReference>
<proteinExistence type="inferred from homology"/>
<dbReference type="Proteomes" id="UP000594430">
    <property type="component" value="Chromosome"/>
</dbReference>
<dbReference type="AlphaFoldDB" id="A0A2L1WAC3"/>
<accession>A0A2L1WAC3</accession>
<name>A0A2L1WAC3_9PSED</name>
<evidence type="ECO:0000256" key="2">
    <source>
        <dbReference type="ARBA" id="ARBA00023025"/>
    </source>
</evidence>
<keyword evidence="2" id="KW-0079">Bacteriocin immunity</keyword>
<dbReference type="Gene3D" id="1.10.1200.20">
    <property type="entry name" value="Colicin E immunity protein"/>
    <property type="match status" value="1"/>
</dbReference>
<dbReference type="GO" id="GO:0030153">
    <property type="term" value="P:bacteriocin immunity"/>
    <property type="evidence" value="ECO:0007669"/>
    <property type="project" value="UniProtKB-KW"/>
</dbReference>
<evidence type="ECO:0000313" key="4">
    <source>
        <dbReference type="Proteomes" id="UP000594430"/>
    </source>
</evidence>
<dbReference type="Pfam" id="PF01320">
    <property type="entry name" value="Colicin_Pyocin"/>
    <property type="match status" value="1"/>
</dbReference>
<evidence type="ECO:0000256" key="1">
    <source>
        <dbReference type="ARBA" id="ARBA00009346"/>
    </source>
</evidence>
<dbReference type="SUPFAM" id="SSF47345">
    <property type="entry name" value="Colicin E immunity proteins"/>
    <property type="match status" value="1"/>
</dbReference>
<evidence type="ECO:0000313" key="3">
    <source>
        <dbReference type="EMBL" id="QPH50014.1"/>
    </source>
</evidence>
<dbReference type="CDD" id="cd16363">
    <property type="entry name" value="Col_Im_like"/>
    <property type="match status" value="1"/>
</dbReference>
<comment type="similarity">
    <text evidence="1">Belongs to the colicins ColE2/ColE8/ColE9 and pyocins S1/S2 family.</text>
</comment>
<organism evidence="3 4">
    <name type="scientific">Pseudomonas fulva</name>
    <dbReference type="NCBI Taxonomy" id="47880"/>
    <lineage>
        <taxon>Bacteria</taxon>
        <taxon>Pseudomonadati</taxon>
        <taxon>Pseudomonadota</taxon>
        <taxon>Gammaproteobacteria</taxon>
        <taxon>Pseudomonadales</taxon>
        <taxon>Pseudomonadaceae</taxon>
        <taxon>Pseudomonas</taxon>
    </lineage>
</organism>
<dbReference type="GeneID" id="93440863"/>
<dbReference type="InterPro" id="IPR035900">
    <property type="entry name" value="Colicin_E_sf"/>
</dbReference>
<dbReference type="PRINTS" id="PR01299">
    <property type="entry name" value="PYOCIN"/>
</dbReference>
<protein>
    <submittedName>
        <fullName evidence="3">Bacteriocin immunity protein</fullName>
    </submittedName>
</protein>
<reference evidence="3 4" key="1">
    <citation type="submission" date="2020-11" db="EMBL/GenBank/DDBJ databases">
        <title>Pseudomonas fulva producing VIM-24.</title>
        <authorList>
            <person name="Liu S."/>
        </authorList>
    </citation>
    <scope>NUCLEOTIDE SEQUENCE [LARGE SCALE GENOMIC DNA]</scope>
    <source>
        <strain evidence="3 4">ZDHY414</strain>
    </source>
</reference>
<sequence length="87" mass="10079">MILKGSYRDYTEQEFLDFLLEINRAIEDEPDRILDPLLEHFERITEHPSGSDLFFRPVGSNTGAPGEVLEIVKAWRLANEKESFKTP</sequence>
<gene>
    <name evidence="3" type="ORF">IZU98_04590</name>
</gene>